<dbReference type="InterPro" id="IPR005693">
    <property type="entry name" value="Mce"/>
</dbReference>
<protein>
    <submittedName>
        <fullName evidence="4">Mammalian cell entry protein</fullName>
    </submittedName>
</protein>
<feature type="domain" description="Mce/MlaD" evidence="2">
    <location>
        <begin position="45"/>
        <end position="117"/>
    </location>
</feature>
<sequence>MSVTATIRRGASVSCCVVLTTAGCGFQGLNSLPLPGAVGRGSHASTYHVEVDNVGTLEPNSPVMMDDVTVGSVGNMTVEGWHANVEVSVRPDVVIPTNVVATVGQTSLLGSMHLALDLPLGQPPQGRLQPGTTIPLSKSAVYPSTERTLSTLSALVNSGGLGQIGDIMHNFNVGLSGRQPEARDLLARLDKFIGVFDHQRDKVIASIQALDRLSGALAAQHDVVTQALAEIPPALDVLIAERPRITTALDKMRTFSDTATSLVDDTHADLVANLQNLGPTMRALADVGPEIDTALAFLPVMPFGQNLIDRGVRGDYMNLFAVMDLTLPRLKRTLLSGTRWGNEHMLLVPAPGDPGYDAFYSNPLTAPLAPRQPLPTPSPPENDPAQVGPNAPQSSEPSAPAASPEPSAVLAPSDPVDRPR</sequence>
<evidence type="ECO:0000313" key="5">
    <source>
        <dbReference type="Proteomes" id="UP000193040"/>
    </source>
</evidence>
<feature type="compositionally biased region" description="Pro residues" evidence="1">
    <location>
        <begin position="370"/>
        <end position="382"/>
    </location>
</feature>
<dbReference type="Proteomes" id="UP000193040">
    <property type="component" value="Unassembled WGS sequence"/>
</dbReference>
<dbReference type="InterPro" id="IPR052336">
    <property type="entry name" value="MlaD_Phospholipid_Transporter"/>
</dbReference>
<accession>A0A1X0YC67</accession>
<feature type="region of interest" description="Disordered" evidence="1">
    <location>
        <begin position="358"/>
        <end position="420"/>
    </location>
</feature>
<evidence type="ECO:0000259" key="2">
    <source>
        <dbReference type="Pfam" id="PF02470"/>
    </source>
</evidence>
<evidence type="ECO:0000313" key="4">
    <source>
        <dbReference type="EMBL" id="ORJ62765.1"/>
    </source>
</evidence>
<organism evidence="4 5">
    <name type="scientific">Mycobacterium simiae</name>
    <name type="common">Mycobacterium habana</name>
    <dbReference type="NCBI Taxonomy" id="1784"/>
    <lineage>
        <taxon>Bacteria</taxon>
        <taxon>Bacillati</taxon>
        <taxon>Actinomycetota</taxon>
        <taxon>Actinomycetes</taxon>
        <taxon>Mycobacteriales</taxon>
        <taxon>Mycobacteriaceae</taxon>
        <taxon>Mycobacterium</taxon>
        <taxon>Mycobacterium simiae complex</taxon>
    </lineage>
</organism>
<dbReference type="InterPro" id="IPR003399">
    <property type="entry name" value="Mce/MlaD"/>
</dbReference>
<dbReference type="Pfam" id="PF11887">
    <property type="entry name" value="Mce4_CUP1"/>
    <property type="match status" value="1"/>
</dbReference>
<feature type="domain" description="Mammalian cell entry C-terminal" evidence="3">
    <location>
        <begin position="126"/>
        <end position="295"/>
    </location>
</feature>
<proteinExistence type="predicted"/>
<dbReference type="Pfam" id="PF02470">
    <property type="entry name" value="MlaD"/>
    <property type="match status" value="1"/>
</dbReference>
<dbReference type="AlphaFoldDB" id="A0A1X0YC67"/>
<gene>
    <name evidence="4" type="ORF">B5M45_07020</name>
</gene>
<comment type="caution">
    <text evidence="4">The sequence shown here is derived from an EMBL/GenBank/DDBJ whole genome shotgun (WGS) entry which is preliminary data.</text>
</comment>
<dbReference type="PANTHER" id="PTHR33371:SF15">
    <property type="entry name" value="LIPOPROTEIN LPRN"/>
    <property type="match status" value="1"/>
</dbReference>
<dbReference type="PANTHER" id="PTHR33371">
    <property type="entry name" value="INTERMEMBRANE PHOSPHOLIPID TRANSPORT SYSTEM BINDING PROTEIN MLAD-RELATED"/>
    <property type="match status" value="1"/>
</dbReference>
<name>A0A1X0YC67_MYCSI</name>
<dbReference type="GO" id="GO:0005576">
    <property type="term" value="C:extracellular region"/>
    <property type="evidence" value="ECO:0007669"/>
    <property type="project" value="TreeGrafter"/>
</dbReference>
<reference evidence="4 5" key="1">
    <citation type="submission" date="2017-03" db="EMBL/GenBank/DDBJ databases">
        <title>Genomic insights into Mycobacterium simiae human colonization.</title>
        <authorList>
            <person name="Steffani J.L."/>
            <person name="Brunck M.E."/>
            <person name="Cruz E."/>
            <person name="Montiel R."/>
            <person name="Barona F."/>
        </authorList>
    </citation>
    <scope>NUCLEOTIDE SEQUENCE [LARGE SCALE GENOMIC DNA]</scope>
    <source>
        <strain evidence="4 5">MsiGto</strain>
    </source>
</reference>
<evidence type="ECO:0000256" key="1">
    <source>
        <dbReference type="SAM" id="MobiDB-lite"/>
    </source>
</evidence>
<dbReference type="RefSeq" id="WP_082811340.1">
    <property type="nucleotide sequence ID" value="NZ_MZZM01000012.1"/>
</dbReference>
<feature type="compositionally biased region" description="Low complexity" evidence="1">
    <location>
        <begin position="391"/>
        <end position="413"/>
    </location>
</feature>
<keyword evidence="5" id="KW-1185">Reference proteome</keyword>
<evidence type="ECO:0000259" key="3">
    <source>
        <dbReference type="Pfam" id="PF11887"/>
    </source>
</evidence>
<dbReference type="EMBL" id="MZZM01000012">
    <property type="protein sequence ID" value="ORJ62765.1"/>
    <property type="molecule type" value="Genomic_DNA"/>
</dbReference>
<dbReference type="InterPro" id="IPR024516">
    <property type="entry name" value="Mce_C"/>
</dbReference>
<dbReference type="NCBIfam" id="TIGR00996">
    <property type="entry name" value="Mtu_fam_mce"/>
    <property type="match status" value="1"/>
</dbReference>